<feature type="compositionally biased region" description="Polar residues" evidence="15">
    <location>
        <begin position="518"/>
        <end position="530"/>
    </location>
</feature>
<evidence type="ECO:0000256" key="13">
    <source>
        <dbReference type="ARBA" id="ARBA00038359"/>
    </source>
</evidence>
<keyword evidence="11 14" id="KW-1015">Disulfide bond</keyword>
<evidence type="ECO:0000256" key="2">
    <source>
        <dbReference type="ARBA" id="ARBA00004589"/>
    </source>
</evidence>
<keyword evidence="9 16" id="KW-1133">Transmembrane helix</keyword>
<evidence type="ECO:0000313" key="19">
    <source>
        <dbReference type="EMBL" id="ELQ41652.1"/>
    </source>
</evidence>
<keyword evidence="6" id="KW-0325">Glycoprotein</keyword>
<dbReference type="InterPro" id="IPR049326">
    <property type="entry name" value="Rhodopsin_dom_fungi"/>
</dbReference>
<dbReference type="PANTHER" id="PTHR33048:SF143">
    <property type="entry name" value="EXTRACELLULAR MEMBRANE PROTEIN CFEM DOMAIN-CONTAINING PROTEIN-RELATED"/>
    <property type="match status" value="1"/>
</dbReference>
<dbReference type="GO" id="GO:0005576">
    <property type="term" value="C:extracellular region"/>
    <property type="evidence" value="ECO:0007669"/>
    <property type="project" value="UniProtKB-SubCell"/>
</dbReference>
<evidence type="ECO:0000256" key="11">
    <source>
        <dbReference type="ARBA" id="ARBA00023157"/>
    </source>
</evidence>
<feature type="transmembrane region" description="Helical" evidence="16">
    <location>
        <begin position="131"/>
        <end position="149"/>
    </location>
</feature>
<evidence type="ECO:0000256" key="8">
    <source>
        <dbReference type="ARBA" id="ARBA00022729"/>
    </source>
</evidence>
<feature type="region of interest" description="Disordered" evidence="15">
    <location>
        <begin position="427"/>
        <end position="452"/>
    </location>
</feature>
<keyword evidence="12" id="KW-0449">Lipoprotein</keyword>
<feature type="transmembrane region" description="Helical" evidence="16">
    <location>
        <begin position="349"/>
        <end position="369"/>
    </location>
</feature>
<dbReference type="Pfam" id="PF20684">
    <property type="entry name" value="Fung_rhodopsin"/>
    <property type="match status" value="1"/>
</dbReference>
<proteinExistence type="inferred from homology"/>
<evidence type="ECO:0000256" key="5">
    <source>
        <dbReference type="ARBA" id="ARBA00022525"/>
    </source>
</evidence>
<evidence type="ECO:0000256" key="15">
    <source>
        <dbReference type="SAM" id="MobiDB-lite"/>
    </source>
</evidence>
<keyword evidence="5" id="KW-0964">Secreted</keyword>
<comment type="caution">
    <text evidence="14">Lacks conserved residue(s) required for the propagation of feature annotation.</text>
</comment>
<evidence type="ECO:0000256" key="1">
    <source>
        <dbReference type="ARBA" id="ARBA00004141"/>
    </source>
</evidence>
<dbReference type="PANTHER" id="PTHR33048">
    <property type="entry name" value="PTH11-LIKE INTEGRAL MEMBRANE PROTEIN (AFU_ORTHOLOGUE AFUA_5G11245)"/>
    <property type="match status" value="1"/>
</dbReference>
<keyword evidence="6" id="KW-0336">GPI-anchor</keyword>
<feature type="disulfide bond" evidence="14">
    <location>
        <begin position="54"/>
        <end position="61"/>
    </location>
</feature>
<keyword evidence="8 17" id="KW-0732">Signal</keyword>
<dbReference type="Pfam" id="PF05730">
    <property type="entry name" value="CFEM"/>
    <property type="match status" value="1"/>
</dbReference>
<feature type="transmembrane region" description="Helical" evidence="16">
    <location>
        <begin position="262"/>
        <end position="282"/>
    </location>
</feature>
<dbReference type="InterPro" id="IPR008427">
    <property type="entry name" value="Extracellular_membr_CFEM_dom"/>
</dbReference>
<evidence type="ECO:0000256" key="9">
    <source>
        <dbReference type="ARBA" id="ARBA00022989"/>
    </source>
</evidence>
<evidence type="ECO:0000256" key="16">
    <source>
        <dbReference type="SAM" id="Phobius"/>
    </source>
</evidence>
<evidence type="ECO:0000256" key="6">
    <source>
        <dbReference type="ARBA" id="ARBA00022622"/>
    </source>
</evidence>
<keyword evidence="7 16" id="KW-0812">Transmembrane</keyword>
<feature type="transmembrane region" description="Helical" evidence="16">
    <location>
        <begin position="236"/>
        <end position="255"/>
    </location>
</feature>
<feature type="region of interest" description="Disordered" evidence="15">
    <location>
        <begin position="516"/>
        <end position="595"/>
    </location>
</feature>
<dbReference type="InterPro" id="IPR052337">
    <property type="entry name" value="SAT4-like"/>
</dbReference>
<feature type="transmembrane region" description="Helical" evidence="16">
    <location>
        <begin position="389"/>
        <end position="408"/>
    </location>
</feature>
<feature type="disulfide bond" evidence="14">
    <location>
        <begin position="40"/>
        <end position="80"/>
    </location>
</feature>
<feature type="transmembrane region" description="Helical" evidence="16">
    <location>
        <begin position="174"/>
        <end position="194"/>
    </location>
</feature>
<evidence type="ECO:0000256" key="14">
    <source>
        <dbReference type="PROSITE-ProRule" id="PRU01356"/>
    </source>
</evidence>
<sequence length="674" mass="72925">MRLNLEFAQQLLLLLSFVSVARSAAIEGNLEKALYQLPKCAYPCFVNAVQLSSCVAGNTTCICSDEAVSVSLVTCVRGSCGLNDQLACNTSGPNLKTCPCGEFPPRKDTLKVSKNACSQASRDKTAENRRVNWAMIALCTPFALLRLLSKVEFPRNTVRGGWLPTMPEAGWDDLCLLLAWFCTIVMGIIIGVPLQRAALGRDLWTLSKQQLIDTGYWIYVAEPIYMSSHAFLKASFLFFYLRVFGLVGSVSYFFGLCPMRPLLLGTLWVNLVIGIIIVGLSIGQCTPISYSWTQWAEDSPGSCIQSGQLLCGFLGFRAQAISSMLLDFWILALPLSQIARLHRSLPTKLGVAAMFSLGIIATGVSIVRARILDTTASSDNPGMMMSNSATWSMVESSVGIVCACLPGMRKFIVRTIPQAWSWAGRSLGSGTSGSTDAQRQQHDRHAPRSAVPRRLRTMSGSLLEPTVIGADDEDARNAPYVRISDDGMSAKNATVTTVGLKADDVESFAMADMKTGHETGQQTSGSTAVSSGGEGVALSRPFSAGLPSPPGRDFAGAETMSLPASPRIWTKPGSFNNYDPRGDGPRGPLPPQENSRELEADAGHFQWPNVPESFEGRLLRVDQLRLVGNYHEERCGTAAAKPRASDEGLQDKNTSEQRLTGLESGEIPKNTRAK</sequence>
<evidence type="ECO:0000256" key="3">
    <source>
        <dbReference type="ARBA" id="ARBA00004613"/>
    </source>
</evidence>
<evidence type="ECO:0000259" key="18">
    <source>
        <dbReference type="PROSITE" id="PS52012"/>
    </source>
</evidence>
<keyword evidence="10 16" id="KW-0472">Membrane</keyword>
<feature type="domain" description="CFEM" evidence="18">
    <location>
        <begin position="12"/>
        <end position="127"/>
    </location>
</feature>
<feature type="chain" id="PRO_5041739015" description="CFEM domain-containing protein" evidence="17">
    <location>
        <begin position="24"/>
        <end position="674"/>
    </location>
</feature>
<reference evidence="19" key="1">
    <citation type="journal article" date="2012" name="PLoS Genet.">
        <title>Comparative analysis of the genomes of two field isolates of the rice blast fungus Magnaporthe oryzae.</title>
        <authorList>
            <person name="Xue M."/>
            <person name="Yang J."/>
            <person name="Li Z."/>
            <person name="Hu S."/>
            <person name="Yao N."/>
            <person name="Dean R.A."/>
            <person name="Zhao W."/>
            <person name="Shen M."/>
            <person name="Zhang H."/>
            <person name="Li C."/>
            <person name="Liu L."/>
            <person name="Cao L."/>
            <person name="Xu X."/>
            <person name="Xing Y."/>
            <person name="Hsiang T."/>
            <person name="Zhang Z."/>
            <person name="Xu J.R."/>
            <person name="Peng Y.L."/>
        </authorList>
    </citation>
    <scope>NUCLEOTIDE SEQUENCE</scope>
    <source>
        <strain evidence="19">Y34</strain>
    </source>
</reference>
<dbReference type="GO" id="GO:0098552">
    <property type="term" value="C:side of membrane"/>
    <property type="evidence" value="ECO:0007669"/>
    <property type="project" value="UniProtKB-KW"/>
</dbReference>
<protein>
    <recommendedName>
        <fullName evidence="18">CFEM domain-containing protein</fullName>
    </recommendedName>
</protein>
<evidence type="ECO:0000256" key="12">
    <source>
        <dbReference type="ARBA" id="ARBA00023288"/>
    </source>
</evidence>
<comment type="subcellular location">
    <subcellularLocation>
        <location evidence="2">Membrane</location>
        <topology evidence="2">Lipid-anchor</topology>
        <topology evidence="2">GPI-anchor</topology>
    </subcellularLocation>
    <subcellularLocation>
        <location evidence="1">Membrane</location>
        <topology evidence="1">Multi-pass membrane protein</topology>
    </subcellularLocation>
    <subcellularLocation>
        <location evidence="3">Secreted</location>
    </subcellularLocation>
</comment>
<dbReference type="Proteomes" id="UP000011086">
    <property type="component" value="Unassembled WGS sequence"/>
</dbReference>
<accession>A0AA97P4N7</accession>
<dbReference type="AlphaFoldDB" id="A0AA97P4N7"/>
<name>A0AA97P4N7_PYRO3</name>
<evidence type="ECO:0000256" key="4">
    <source>
        <dbReference type="ARBA" id="ARBA00010031"/>
    </source>
</evidence>
<comment type="similarity">
    <text evidence="4">Belongs to the RBT5 family.</text>
</comment>
<gene>
    <name evidence="19" type="ORF">OOU_Y34scaffold00261g2</name>
</gene>
<evidence type="ECO:0000256" key="7">
    <source>
        <dbReference type="ARBA" id="ARBA00022692"/>
    </source>
</evidence>
<feature type="compositionally biased region" description="Basic and acidic residues" evidence="15">
    <location>
        <begin position="643"/>
        <end position="655"/>
    </location>
</feature>
<organism evidence="19">
    <name type="scientific">Pyricularia oryzae (strain Y34)</name>
    <name type="common">Rice blast fungus</name>
    <name type="synonym">Magnaporthe oryzae</name>
    <dbReference type="NCBI Taxonomy" id="1143189"/>
    <lineage>
        <taxon>Eukaryota</taxon>
        <taxon>Fungi</taxon>
        <taxon>Dikarya</taxon>
        <taxon>Ascomycota</taxon>
        <taxon>Pezizomycotina</taxon>
        <taxon>Sordariomycetes</taxon>
        <taxon>Sordariomycetidae</taxon>
        <taxon>Magnaporthales</taxon>
        <taxon>Pyriculariaceae</taxon>
        <taxon>Pyricularia</taxon>
    </lineage>
</organism>
<comment type="similarity">
    <text evidence="13">Belongs to the SAT4 family.</text>
</comment>
<evidence type="ECO:0000256" key="10">
    <source>
        <dbReference type="ARBA" id="ARBA00023136"/>
    </source>
</evidence>
<dbReference type="EMBL" id="JH794027">
    <property type="protein sequence ID" value="ELQ41652.1"/>
    <property type="molecule type" value="Genomic_DNA"/>
</dbReference>
<dbReference type="PROSITE" id="PS52012">
    <property type="entry name" value="CFEM"/>
    <property type="match status" value="1"/>
</dbReference>
<feature type="signal peptide" evidence="17">
    <location>
        <begin position="1"/>
        <end position="23"/>
    </location>
</feature>
<evidence type="ECO:0000256" key="17">
    <source>
        <dbReference type="SAM" id="SignalP"/>
    </source>
</evidence>
<feature type="disulfide bond" evidence="14">
    <location>
        <begin position="44"/>
        <end position="75"/>
    </location>
</feature>
<feature type="region of interest" description="Disordered" evidence="15">
    <location>
        <begin position="634"/>
        <end position="674"/>
    </location>
</feature>